<organism evidence="1 2">
    <name type="scientific">Populus alba x Populus x berolinensis</name>
    <dbReference type="NCBI Taxonomy" id="444605"/>
    <lineage>
        <taxon>Eukaryota</taxon>
        <taxon>Viridiplantae</taxon>
        <taxon>Streptophyta</taxon>
        <taxon>Embryophyta</taxon>
        <taxon>Tracheophyta</taxon>
        <taxon>Spermatophyta</taxon>
        <taxon>Magnoliopsida</taxon>
        <taxon>eudicotyledons</taxon>
        <taxon>Gunneridae</taxon>
        <taxon>Pentapetalae</taxon>
        <taxon>rosids</taxon>
        <taxon>fabids</taxon>
        <taxon>Malpighiales</taxon>
        <taxon>Salicaceae</taxon>
        <taxon>Saliceae</taxon>
        <taxon>Populus</taxon>
    </lineage>
</organism>
<evidence type="ECO:0000313" key="1">
    <source>
        <dbReference type="EMBL" id="KAJ6970531.1"/>
    </source>
</evidence>
<dbReference type="Proteomes" id="UP001164929">
    <property type="component" value="Chromosome 15"/>
</dbReference>
<proteinExistence type="predicted"/>
<comment type="caution">
    <text evidence="1">The sequence shown here is derived from an EMBL/GenBank/DDBJ whole genome shotgun (WGS) entry which is preliminary data.</text>
</comment>
<gene>
    <name evidence="1" type="ORF">NC653_034965</name>
</gene>
<accession>A0AAD6LP50</accession>
<evidence type="ECO:0000313" key="2">
    <source>
        <dbReference type="Proteomes" id="UP001164929"/>
    </source>
</evidence>
<reference evidence="1" key="1">
    <citation type="journal article" date="2023" name="Mol. Ecol. Resour.">
        <title>Chromosome-level genome assembly of a triploid poplar Populus alba 'Berolinensis'.</title>
        <authorList>
            <person name="Chen S."/>
            <person name="Yu Y."/>
            <person name="Wang X."/>
            <person name="Wang S."/>
            <person name="Zhang T."/>
            <person name="Zhou Y."/>
            <person name="He R."/>
            <person name="Meng N."/>
            <person name="Wang Y."/>
            <person name="Liu W."/>
            <person name="Liu Z."/>
            <person name="Liu J."/>
            <person name="Guo Q."/>
            <person name="Huang H."/>
            <person name="Sederoff R.R."/>
            <person name="Wang G."/>
            <person name="Qu G."/>
            <person name="Chen S."/>
        </authorList>
    </citation>
    <scope>NUCLEOTIDE SEQUENCE</scope>
    <source>
        <strain evidence="1">SC-2020</strain>
    </source>
</reference>
<sequence>MVLKHMILSYGLLRLSWYTLVQTILNLVSWDLRDDQFQNQSVKHQFVEGTTRMYQARVLGACLHINGFAVVKIDEEKGEVMETFIKQIGSSRQCFSSICDCLFKVVLRQPSLKQGSWYASMFTLRAFIMMPTHMGVADIAFHLFLFNH</sequence>
<dbReference type="EMBL" id="JAQIZT010000015">
    <property type="protein sequence ID" value="KAJ6970531.1"/>
    <property type="molecule type" value="Genomic_DNA"/>
</dbReference>
<protein>
    <submittedName>
        <fullName evidence="1">Uncharacterized protein</fullName>
    </submittedName>
</protein>
<keyword evidence="2" id="KW-1185">Reference proteome</keyword>
<dbReference type="AlphaFoldDB" id="A0AAD6LP50"/>
<name>A0AAD6LP50_9ROSI</name>